<dbReference type="PANTHER" id="PTHR47505">
    <property type="entry name" value="DNA UTILIZATION PROTEIN YHGH"/>
    <property type="match status" value="1"/>
</dbReference>
<name>A0A1G2K5J5_9BACT</name>
<dbReference type="AlphaFoldDB" id="A0A1G2K5J5"/>
<dbReference type="InterPro" id="IPR051910">
    <property type="entry name" value="ComF/GntX_DNA_util-trans"/>
</dbReference>
<evidence type="ECO:0000313" key="3">
    <source>
        <dbReference type="EMBL" id="OGZ93851.1"/>
    </source>
</evidence>
<dbReference type="CDD" id="cd06223">
    <property type="entry name" value="PRTases_typeI"/>
    <property type="match status" value="1"/>
</dbReference>
<feature type="domain" description="Phosphoribosyltransferase" evidence="2">
    <location>
        <begin position="178"/>
        <end position="265"/>
    </location>
</feature>
<comment type="similarity">
    <text evidence="1">Belongs to the ComF/GntX family.</text>
</comment>
<protein>
    <recommendedName>
        <fullName evidence="2">Phosphoribosyltransferase domain-containing protein</fullName>
    </recommendedName>
</protein>
<dbReference type="Gene3D" id="3.40.50.2020">
    <property type="match status" value="1"/>
</dbReference>
<accession>A0A1G2K5J5</accession>
<evidence type="ECO:0000256" key="1">
    <source>
        <dbReference type="ARBA" id="ARBA00008007"/>
    </source>
</evidence>
<proteinExistence type="inferred from homology"/>
<evidence type="ECO:0000259" key="2">
    <source>
        <dbReference type="Pfam" id="PF00156"/>
    </source>
</evidence>
<organism evidence="3 4">
    <name type="scientific">Candidatus Sungbacteria bacterium RIFCSPHIGHO2_01_FULL_47_32</name>
    <dbReference type="NCBI Taxonomy" id="1802264"/>
    <lineage>
        <taxon>Bacteria</taxon>
        <taxon>Candidatus Sungiibacteriota</taxon>
    </lineage>
</organism>
<dbReference type="Pfam" id="PF00156">
    <property type="entry name" value="Pribosyltran"/>
    <property type="match status" value="1"/>
</dbReference>
<dbReference type="Proteomes" id="UP000177152">
    <property type="component" value="Unassembled WGS sequence"/>
</dbReference>
<dbReference type="InterPro" id="IPR029057">
    <property type="entry name" value="PRTase-like"/>
</dbReference>
<dbReference type="SUPFAM" id="SSF53271">
    <property type="entry name" value="PRTase-like"/>
    <property type="match status" value="1"/>
</dbReference>
<dbReference type="PANTHER" id="PTHR47505:SF1">
    <property type="entry name" value="DNA UTILIZATION PROTEIN YHGH"/>
    <property type="match status" value="1"/>
</dbReference>
<sequence>MTAFQVHYSIIEAENITVLPGYPQHFIVFPEKLRFCKMNFIKNAKKFALDVLFPKFCFGCAKEGVFLCAPCEKDINDTINVQKCPVCSLRNFSGLVCPPCKKYTNLSRFLFAHSYKNPLARELIHAFKYQGIIELAQPLAGLMVRTVKNFEVPLRKTMLMAPIPLHPARLRSRGFNQSEMLASILAKEFELELVADNLFRRVHTSPQVECTGFKERRKNIEKAFAVKNPSELGGKRVLLIDDVSTSRATLDEAAGVLKEAGAISVWGIVVARG</sequence>
<gene>
    <name evidence="3" type="ORF">A2633_04435</name>
</gene>
<evidence type="ECO:0000313" key="4">
    <source>
        <dbReference type="Proteomes" id="UP000177152"/>
    </source>
</evidence>
<dbReference type="EMBL" id="MHQC01000049">
    <property type="protein sequence ID" value="OGZ93851.1"/>
    <property type="molecule type" value="Genomic_DNA"/>
</dbReference>
<dbReference type="InterPro" id="IPR000836">
    <property type="entry name" value="PRTase_dom"/>
</dbReference>
<comment type="caution">
    <text evidence="3">The sequence shown here is derived from an EMBL/GenBank/DDBJ whole genome shotgun (WGS) entry which is preliminary data.</text>
</comment>
<reference evidence="3 4" key="1">
    <citation type="journal article" date="2016" name="Nat. Commun.">
        <title>Thousands of microbial genomes shed light on interconnected biogeochemical processes in an aquifer system.</title>
        <authorList>
            <person name="Anantharaman K."/>
            <person name="Brown C.T."/>
            <person name="Hug L.A."/>
            <person name="Sharon I."/>
            <person name="Castelle C.J."/>
            <person name="Probst A.J."/>
            <person name="Thomas B.C."/>
            <person name="Singh A."/>
            <person name="Wilkins M.J."/>
            <person name="Karaoz U."/>
            <person name="Brodie E.L."/>
            <person name="Williams K.H."/>
            <person name="Hubbard S.S."/>
            <person name="Banfield J.F."/>
        </authorList>
    </citation>
    <scope>NUCLEOTIDE SEQUENCE [LARGE SCALE GENOMIC DNA]</scope>
</reference>